<name>A0A091BUT0_9GAMM</name>
<protein>
    <recommendedName>
        <fullName evidence="4">Transporter</fullName>
    </recommendedName>
</protein>
<dbReference type="RefSeq" id="WP_034210095.1">
    <property type="nucleotide sequence ID" value="NZ_AVCK01000003.1"/>
</dbReference>
<evidence type="ECO:0000256" key="1">
    <source>
        <dbReference type="SAM" id="SignalP"/>
    </source>
</evidence>
<dbReference type="PATRIC" id="fig|1384056.3.peg.196"/>
<gene>
    <name evidence="2" type="ORF">N787_06605</name>
</gene>
<feature type="signal peptide" evidence="1">
    <location>
        <begin position="1"/>
        <end position="21"/>
    </location>
</feature>
<keyword evidence="1" id="KW-0732">Signal</keyword>
<proteinExistence type="predicted"/>
<accession>A0A091BUT0</accession>
<organism evidence="2 3">
    <name type="scientific">Arenimonas metalli CF5-1</name>
    <dbReference type="NCBI Taxonomy" id="1384056"/>
    <lineage>
        <taxon>Bacteria</taxon>
        <taxon>Pseudomonadati</taxon>
        <taxon>Pseudomonadota</taxon>
        <taxon>Gammaproteobacteria</taxon>
        <taxon>Lysobacterales</taxon>
        <taxon>Lysobacteraceae</taxon>
        <taxon>Arenimonas</taxon>
    </lineage>
</organism>
<comment type="caution">
    <text evidence="2">The sequence shown here is derived from an EMBL/GenBank/DDBJ whole genome shotgun (WGS) entry which is preliminary data.</text>
</comment>
<dbReference type="EMBL" id="AVCK01000003">
    <property type="protein sequence ID" value="KFN48105.1"/>
    <property type="molecule type" value="Genomic_DNA"/>
</dbReference>
<reference evidence="2 3" key="1">
    <citation type="submission" date="2013-09" db="EMBL/GenBank/DDBJ databases">
        <title>Genome sequencing of Arenimonas metalli.</title>
        <authorList>
            <person name="Chen F."/>
            <person name="Wang G."/>
        </authorList>
    </citation>
    <scope>NUCLEOTIDE SEQUENCE [LARGE SCALE GENOMIC DNA]</scope>
    <source>
        <strain evidence="2 3">CF5-1</strain>
    </source>
</reference>
<sequence length="269" mass="27808">MKSTALASGLALLLITGQALAGDAFTLSTGVHHHRGDYGTERDTEITTVPVTAGYDTDRWRFRASLPWTHVAGDPNVLPGTGPVLNLNPLGRGRIGLPLDPEEGDVGRTGGSASGVGDLSLRVGYALAPSGPVRAELSAVAKVATADEDKGLGTGANDYGVAFDVAGELGATTVFGGVNYTRLGASEFIDAADVLGFNVGAGWQAGQGQLGLAYDFRESAAAGFDDRSEVSGYYRLDTRRGNPFQVYVSAGLSDGSPDWGSGVSYGWTF</sequence>
<keyword evidence="3" id="KW-1185">Reference proteome</keyword>
<evidence type="ECO:0000313" key="3">
    <source>
        <dbReference type="Proteomes" id="UP000029393"/>
    </source>
</evidence>
<dbReference type="Proteomes" id="UP000029393">
    <property type="component" value="Unassembled WGS sequence"/>
</dbReference>
<dbReference type="OrthoDB" id="194048at2"/>
<feature type="chain" id="PRO_5001871921" description="Transporter" evidence="1">
    <location>
        <begin position="22"/>
        <end position="269"/>
    </location>
</feature>
<evidence type="ECO:0008006" key="4">
    <source>
        <dbReference type="Google" id="ProtNLM"/>
    </source>
</evidence>
<dbReference type="STRING" id="1384056.N787_06605"/>
<dbReference type="eggNOG" id="ENOG5030ENV">
    <property type="taxonomic scope" value="Bacteria"/>
</dbReference>
<dbReference type="AlphaFoldDB" id="A0A091BUT0"/>
<evidence type="ECO:0000313" key="2">
    <source>
        <dbReference type="EMBL" id="KFN48105.1"/>
    </source>
</evidence>